<organism evidence="1 2">
    <name type="scientific">Tistrella mobilis</name>
    <dbReference type="NCBI Taxonomy" id="171437"/>
    <lineage>
        <taxon>Bacteria</taxon>
        <taxon>Pseudomonadati</taxon>
        <taxon>Pseudomonadota</taxon>
        <taxon>Alphaproteobacteria</taxon>
        <taxon>Geminicoccales</taxon>
        <taxon>Geminicoccaceae</taxon>
        <taxon>Tistrella</taxon>
    </lineage>
</organism>
<protein>
    <recommendedName>
        <fullName evidence="3">Prolyl 4-hydroxylase alpha subunit Fe(2+) 2OG dioxygenase domain-containing protein</fullName>
    </recommendedName>
</protein>
<dbReference type="EMBL" id="LPZR01000080">
    <property type="protein sequence ID" value="KYO54760.1"/>
    <property type="molecule type" value="Genomic_DNA"/>
</dbReference>
<dbReference type="AlphaFoldDB" id="A0A161R5W8"/>
<evidence type="ECO:0000313" key="1">
    <source>
        <dbReference type="EMBL" id="KYO54760.1"/>
    </source>
</evidence>
<accession>A0A161R5W8</accession>
<evidence type="ECO:0000313" key="2">
    <source>
        <dbReference type="Proteomes" id="UP000075787"/>
    </source>
</evidence>
<comment type="caution">
    <text evidence="1">The sequence shown here is derived from an EMBL/GenBank/DDBJ whole genome shotgun (WGS) entry which is preliminary data.</text>
</comment>
<sequence>MATLATHHPAPLYTEAGLPTRPRWRSAAEAPLTAENLRALLDDEIPAIRIPGFASPAECAAFAQAVSDADLSYYSVRRRIGYIGLAQYEYRWDRPKSDYFRDAALVEARRDAVQAKAFDAVGRLIDRLAAVSPAGVGIAEEAGGRYYAGIIRHASEGVDLHADWAPVNSPAYDIAAIDAQLGWNFYAQELVEGGETTIHHAPWTPAHAPGEIPQSYGLPPETVAGAERFTFRAVAGDVVIFNTRNPHEIAGGRAAPGHDRISIGSFIGRLPSGRLVLWS</sequence>
<evidence type="ECO:0008006" key="3">
    <source>
        <dbReference type="Google" id="ProtNLM"/>
    </source>
</evidence>
<dbReference type="OrthoDB" id="6532393at2"/>
<proteinExistence type="predicted"/>
<dbReference type="GeneID" id="97238832"/>
<dbReference type="Proteomes" id="UP000075787">
    <property type="component" value="Unassembled WGS sequence"/>
</dbReference>
<gene>
    <name evidence="1" type="ORF">AUP44_24655</name>
</gene>
<dbReference type="RefSeq" id="WP_062762783.1">
    <property type="nucleotide sequence ID" value="NZ_CP121042.1"/>
</dbReference>
<reference evidence="1 2" key="1">
    <citation type="submission" date="2015-12" db="EMBL/GenBank/DDBJ databases">
        <title>Genome sequence of Tistrella mobilis MCCC 1A02139.</title>
        <authorList>
            <person name="Lu L."/>
            <person name="Lai Q."/>
            <person name="Shao Z."/>
            <person name="Qian P."/>
        </authorList>
    </citation>
    <scope>NUCLEOTIDE SEQUENCE [LARGE SCALE GENOMIC DNA]</scope>
    <source>
        <strain evidence="1 2">MCCC 1A02139</strain>
    </source>
</reference>
<name>A0A161R5W8_9PROT</name>